<evidence type="ECO:0000313" key="2">
    <source>
        <dbReference type="EMBL" id="CAI0389605.1"/>
    </source>
</evidence>
<evidence type="ECO:0000313" key="4">
    <source>
        <dbReference type="Proteomes" id="UP001154282"/>
    </source>
</evidence>
<keyword evidence="1" id="KW-0732">Signal</keyword>
<dbReference type="AlphaFoldDB" id="A0AAV0HWG8"/>
<protein>
    <submittedName>
        <fullName evidence="2">Uncharacterized protein</fullName>
    </submittedName>
</protein>
<evidence type="ECO:0000313" key="3">
    <source>
        <dbReference type="EMBL" id="CAI0452657.1"/>
    </source>
</evidence>
<dbReference type="Proteomes" id="UP001154282">
    <property type="component" value="Unassembled WGS sequence"/>
</dbReference>
<name>A0AAV0HWG8_9ROSI</name>
<feature type="non-terminal residue" evidence="2">
    <location>
        <position position="46"/>
    </location>
</feature>
<dbReference type="EMBL" id="CAMGYJ010000007">
    <property type="protein sequence ID" value="CAI0452657.1"/>
    <property type="molecule type" value="Genomic_DNA"/>
</dbReference>
<evidence type="ECO:0000256" key="1">
    <source>
        <dbReference type="SAM" id="SignalP"/>
    </source>
</evidence>
<organism evidence="2 4">
    <name type="scientific">Linum tenue</name>
    <dbReference type="NCBI Taxonomy" id="586396"/>
    <lineage>
        <taxon>Eukaryota</taxon>
        <taxon>Viridiplantae</taxon>
        <taxon>Streptophyta</taxon>
        <taxon>Embryophyta</taxon>
        <taxon>Tracheophyta</taxon>
        <taxon>Spermatophyta</taxon>
        <taxon>Magnoliopsida</taxon>
        <taxon>eudicotyledons</taxon>
        <taxon>Gunneridae</taxon>
        <taxon>Pentapetalae</taxon>
        <taxon>rosids</taxon>
        <taxon>fabids</taxon>
        <taxon>Malpighiales</taxon>
        <taxon>Linaceae</taxon>
        <taxon>Linum</taxon>
    </lineage>
</organism>
<proteinExistence type="predicted"/>
<comment type="caution">
    <text evidence="2">The sequence shown here is derived from an EMBL/GenBank/DDBJ whole genome shotgun (WGS) entry which is preliminary data.</text>
</comment>
<feature type="chain" id="PRO_5044713627" evidence="1">
    <location>
        <begin position="17"/>
        <end position="46"/>
    </location>
</feature>
<sequence>MLLVRDLFLFIRLLQSLPRKIQDLSSQKQIGTAKLQSGLYHLHIPS</sequence>
<reference evidence="2" key="1">
    <citation type="submission" date="2022-08" db="EMBL/GenBank/DDBJ databases">
        <authorList>
            <person name="Gutierrez-Valencia J."/>
        </authorList>
    </citation>
    <scope>NUCLEOTIDE SEQUENCE</scope>
</reference>
<accession>A0AAV0HWG8</accession>
<gene>
    <name evidence="3" type="ORF">LITE_LOCUS31299</name>
    <name evidence="2" type="ORF">LITE_LOCUS6334</name>
</gene>
<dbReference type="EMBL" id="CAMGYJ010000003">
    <property type="protein sequence ID" value="CAI0389605.1"/>
    <property type="molecule type" value="Genomic_DNA"/>
</dbReference>
<keyword evidence="4" id="KW-1185">Reference proteome</keyword>
<feature type="signal peptide" evidence="1">
    <location>
        <begin position="1"/>
        <end position="16"/>
    </location>
</feature>